<keyword evidence="8" id="KW-0653">Protein transport</keyword>
<evidence type="ECO:0000256" key="8">
    <source>
        <dbReference type="ARBA" id="ARBA00022927"/>
    </source>
</evidence>
<dbReference type="AlphaFoldDB" id="A0AAD2DW33"/>
<dbReference type="InterPro" id="IPR001844">
    <property type="entry name" value="Cpn60/GroEL"/>
</dbReference>
<dbReference type="Proteomes" id="UP000834106">
    <property type="component" value="Chromosome 8"/>
</dbReference>
<evidence type="ECO:0000256" key="1">
    <source>
        <dbReference type="ARBA" id="ARBA00004567"/>
    </source>
</evidence>
<accession>A0AAD2DW33</accession>
<dbReference type="NCBIfam" id="NF000592">
    <property type="entry name" value="PRK00013.1"/>
    <property type="match status" value="1"/>
</dbReference>
<keyword evidence="12 13" id="KW-0539">Nucleus</keyword>
<evidence type="ECO:0000256" key="10">
    <source>
        <dbReference type="ARBA" id="ARBA00023132"/>
    </source>
</evidence>
<dbReference type="GO" id="GO:0005524">
    <property type="term" value="F:ATP binding"/>
    <property type="evidence" value="ECO:0007669"/>
    <property type="project" value="UniProtKB-KW"/>
</dbReference>
<dbReference type="NCBIfam" id="NF009487">
    <property type="entry name" value="PRK12849.1"/>
    <property type="match status" value="1"/>
</dbReference>
<feature type="region of interest" description="Disordered" evidence="15">
    <location>
        <begin position="126"/>
        <end position="245"/>
    </location>
</feature>
<evidence type="ECO:0000256" key="15">
    <source>
        <dbReference type="SAM" id="MobiDB-lite"/>
    </source>
</evidence>
<dbReference type="CDD" id="cd12441">
    <property type="entry name" value="RRM_Nup53_like"/>
    <property type="match status" value="1"/>
</dbReference>
<dbReference type="Gene3D" id="1.10.560.10">
    <property type="entry name" value="GroEL-like equatorial domain"/>
    <property type="match status" value="1"/>
</dbReference>
<evidence type="ECO:0000256" key="13">
    <source>
        <dbReference type="PROSITE-ProRule" id="PRU00804"/>
    </source>
</evidence>
<keyword evidence="11" id="KW-0143">Chaperone</keyword>
<dbReference type="GO" id="GO:0005643">
    <property type="term" value="C:nuclear pore"/>
    <property type="evidence" value="ECO:0007669"/>
    <property type="project" value="UniProtKB-SubCell"/>
</dbReference>
<dbReference type="InterPro" id="IPR012677">
    <property type="entry name" value="Nucleotide-bd_a/b_plait_sf"/>
</dbReference>
<dbReference type="GO" id="GO:0042026">
    <property type="term" value="P:protein refolding"/>
    <property type="evidence" value="ECO:0007669"/>
    <property type="project" value="InterPro"/>
</dbReference>
<dbReference type="GO" id="GO:0003676">
    <property type="term" value="F:nucleic acid binding"/>
    <property type="evidence" value="ECO:0007669"/>
    <property type="project" value="InterPro"/>
</dbReference>
<evidence type="ECO:0000256" key="2">
    <source>
        <dbReference type="ARBA" id="ARBA00006607"/>
    </source>
</evidence>
<sequence length="1028" mass="111214">MEREIEGSENHEWISAQGQLSHYIKSSNFERHVKRLYLKIGPRVFHLGVTILILPKSKIQSNFLNYHTEMSASVHRTPKSGGRSRFYQDLATPVSSRRSTGKFTTPGQAAAVSALWHENFANPDLPPPPIFTLEDRSDFSPESGIPDYPVSPEVKSDSRTPVQSTVREFSTPMSKSEASTSYAGTVKQQQSQQSPVLGSSWWSPAKSAGSADRVDKGKGSPVEGVVQPGALITLPPPSEIQRPEMKKNSVTASNLDEKEWVTVYGFLPGDTNVVLREFEKCGVILKHVPGPRVANWIHILYQNRSDAQKALSKNGMQINGVLIIGVKPVDPTQRQALNERLHNQGFLPIPPAQSRRNLESNGFNVTPHPYSLQDGSSIARQSGGTVAVPAKSAVSKIMDLIYGNLLTELPKHPIFLSPNNKKSLTSTFINSLSSINQFLVLTIRRILREYGFNLRCLVFCCSSRVRSKNVVLRKSCNLKVQAMAKDLHFNKDGSAIKKLQAGVNKLADLVGVTLGPKGRNVVLESKYGSPKIVNDGVTVAKEVELEDPVENIGAKLVRQAASKTNDLAGDGTTTSVVLAQGIITEGVKVVAAGANPIQITRGIERTAKALVSELMSMSKEVEDSELADVAAVSAGNNYEVGNMIAEAMSKVGRKGVVTLEEGRSSENNLYVVEGMQFDRGYISPYFVTDSEKMAVEYENCKLLLVDKKITNARDLVSILEDAIRGGYPVLIIAEDIEQEALATLVVNKLRGSLKIAALKAPGFGERKSQYLDDIAILTGGTVIREEVGLSLDTAGSEVLGLAAKVVLTKDTTTIVGDGSTQEAVNKRVAQIRNLFESAEQDYEKEKLNERIAKLSGGVAVIQVGAQTETELKEKKLRVEDALNATKAAVEEGIVVGGGCTLLRLAAKVDAIKDTLDNDEQKVGADIVKRALSYPMKLIAKNAGVNGSVVIEKVLANDNPKFGYNAATGKYEDLMAAGIIDPTKVVRCCLEHAASVARTFLTSDAVVVDIKEPESVPAGNPMGNSGYGY</sequence>
<evidence type="ECO:0000256" key="5">
    <source>
        <dbReference type="ARBA" id="ARBA00022741"/>
    </source>
</evidence>
<dbReference type="PANTHER" id="PTHR45633">
    <property type="entry name" value="60 KDA HEAT SHOCK PROTEIN, MITOCHONDRIAL"/>
    <property type="match status" value="1"/>
</dbReference>
<evidence type="ECO:0000256" key="9">
    <source>
        <dbReference type="ARBA" id="ARBA00023010"/>
    </source>
</evidence>
<dbReference type="EMBL" id="OU503043">
    <property type="protein sequence ID" value="CAI9766106.1"/>
    <property type="molecule type" value="Genomic_DNA"/>
</dbReference>
<comment type="similarity">
    <text evidence="3">Belongs to the Nup35 family.</text>
</comment>
<dbReference type="Pfam" id="PF05172">
    <property type="entry name" value="RRM_Nup35"/>
    <property type="match status" value="1"/>
</dbReference>
<keyword evidence="4 13" id="KW-0813">Transport</keyword>
<dbReference type="Pfam" id="PF00118">
    <property type="entry name" value="Cpn60_TCP1"/>
    <property type="match status" value="1"/>
</dbReference>
<keyword evidence="10 13" id="KW-0906">Nuclear pore complex</keyword>
<comment type="subcellular location">
    <subcellularLocation>
        <location evidence="1">Nucleus</location>
        <location evidence="1">Nuclear pore complex</location>
    </subcellularLocation>
</comment>
<dbReference type="GO" id="GO:0140662">
    <property type="term" value="F:ATP-dependent protein folding chaperone"/>
    <property type="evidence" value="ECO:0007669"/>
    <property type="project" value="InterPro"/>
</dbReference>
<comment type="similarity">
    <text evidence="2 14">Belongs to the chaperonin (HSP60) family.</text>
</comment>
<evidence type="ECO:0000313" key="18">
    <source>
        <dbReference type="Proteomes" id="UP000834106"/>
    </source>
</evidence>
<dbReference type="FunFam" id="3.50.7.10:FF:000001">
    <property type="entry name" value="60 kDa chaperonin"/>
    <property type="match status" value="1"/>
</dbReference>
<dbReference type="PRINTS" id="PR00298">
    <property type="entry name" value="CHAPERONIN60"/>
</dbReference>
<dbReference type="InterPro" id="IPR027413">
    <property type="entry name" value="GROEL-like_equatorial_sf"/>
</dbReference>
<dbReference type="HAMAP" id="MF_00600">
    <property type="entry name" value="CH60"/>
    <property type="match status" value="1"/>
</dbReference>
<evidence type="ECO:0000313" key="17">
    <source>
        <dbReference type="EMBL" id="CAI9766106.1"/>
    </source>
</evidence>
<reference evidence="17" key="1">
    <citation type="submission" date="2023-05" db="EMBL/GenBank/DDBJ databases">
        <authorList>
            <person name="Huff M."/>
        </authorList>
    </citation>
    <scope>NUCLEOTIDE SEQUENCE</scope>
</reference>
<evidence type="ECO:0000256" key="6">
    <source>
        <dbReference type="ARBA" id="ARBA00022816"/>
    </source>
</evidence>
<keyword evidence="6 13" id="KW-0509">mRNA transport</keyword>
<evidence type="ECO:0000256" key="12">
    <source>
        <dbReference type="ARBA" id="ARBA00023242"/>
    </source>
</evidence>
<dbReference type="PROSITE" id="PS00296">
    <property type="entry name" value="CHAPERONINS_CPN60"/>
    <property type="match status" value="1"/>
</dbReference>
<keyword evidence="7" id="KW-0067">ATP-binding</keyword>
<dbReference type="InterPro" id="IPR027409">
    <property type="entry name" value="GroEL-like_apical_dom_sf"/>
</dbReference>
<dbReference type="InterPro" id="IPR018370">
    <property type="entry name" value="Chaperonin_Cpn60_CS"/>
</dbReference>
<dbReference type="InterPro" id="IPR027410">
    <property type="entry name" value="TCP-1-like_intermed_sf"/>
</dbReference>
<dbReference type="SUPFAM" id="SSF54928">
    <property type="entry name" value="RNA-binding domain, RBD"/>
    <property type="match status" value="1"/>
</dbReference>
<dbReference type="NCBIfam" id="NF009488">
    <property type="entry name" value="PRK12850.1"/>
    <property type="match status" value="1"/>
</dbReference>
<evidence type="ECO:0000259" key="16">
    <source>
        <dbReference type="PROSITE" id="PS51472"/>
    </source>
</evidence>
<organism evidence="17 18">
    <name type="scientific">Fraxinus pennsylvanica</name>
    <dbReference type="NCBI Taxonomy" id="56036"/>
    <lineage>
        <taxon>Eukaryota</taxon>
        <taxon>Viridiplantae</taxon>
        <taxon>Streptophyta</taxon>
        <taxon>Embryophyta</taxon>
        <taxon>Tracheophyta</taxon>
        <taxon>Spermatophyta</taxon>
        <taxon>Magnoliopsida</taxon>
        <taxon>eudicotyledons</taxon>
        <taxon>Gunneridae</taxon>
        <taxon>Pentapetalae</taxon>
        <taxon>asterids</taxon>
        <taxon>lamiids</taxon>
        <taxon>Lamiales</taxon>
        <taxon>Oleaceae</taxon>
        <taxon>Oleeae</taxon>
        <taxon>Fraxinus</taxon>
    </lineage>
</organism>
<dbReference type="GO" id="GO:0051028">
    <property type="term" value="P:mRNA transport"/>
    <property type="evidence" value="ECO:0007669"/>
    <property type="project" value="UniProtKB-UniRule"/>
</dbReference>
<feature type="compositionally biased region" description="Polar residues" evidence="15">
    <location>
        <begin position="159"/>
        <end position="202"/>
    </location>
</feature>
<dbReference type="SUPFAM" id="SSF48592">
    <property type="entry name" value="GroEL equatorial domain-like"/>
    <property type="match status" value="1"/>
</dbReference>
<evidence type="ECO:0000256" key="7">
    <source>
        <dbReference type="ARBA" id="ARBA00022840"/>
    </source>
</evidence>
<dbReference type="InterPro" id="IPR002423">
    <property type="entry name" value="Cpn60/GroEL/TCP-1"/>
</dbReference>
<dbReference type="PROSITE" id="PS51472">
    <property type="entry name" value="RRM_NUP35"/>
    <property type="match status" value="1"/>
</dbReference>
<dbReference type="NCBIfam" id="TIGR02348">
    <property type="entry name" value="GroEL"/>
    <property type="match status" value="1"/>
</dbReference>
<dbReference type="Gene3D" id="3.30.260.10">
    <property type="entry name" value="TCP-1-like chaperonin intermediate domain"/>
    <property type="match status" value="1"/>
</dbReference>
<keyword evidence="18" id="KW-1185">Reference proteome</keyword>
<feature type="domain" description="RRM Nup35-type" evidence="16">
    <location>
        <begin position="255"/>
        <end position="336"/>
    </location>
</feature>
<protein>
    <recommendedName>
        <fullName evidence="16">RRM Nup35-type domain-containing protein</fullName>
    </recommendedName>
</protein>
<proteinExistence type="inferred from homology"/>
<dbReference type="Gene3D" id="3.30.70.330">
    <property type="match status" value="1"/>
</dbReference>
<evidence type="ECO:0000256" key="4">
    <source>
        <dbReference type="ARBA" id="ARBA00022448"/>
    </source>
</evidence>
<keyword evidence="5" id="KW-0547">Nucleotide-binding</keyword>
<dbReference type="FunFam" id="3.30.70.330:FF:000095">
    <property type="entry name" value="Putative Nucleoporin NUP53"/>
    <property type="match status" value="1"/>
</dbReference>
<dbReference type="GO" id="GO:0015031">
    <property type="term" value="P:protein transport"/>
    <property type="evidence" value="ECO:0007669"/>
    <property type="project" value="UniProtKB-KW"/>
</dbReference>
<keyword evidence="9" id="KW-0811">Translocation</keyword>
<dbReference type="NCBIfam" id="NF009489">
    <property type="entry name" value="PRK12851.1"/>
    <property type="match status" value="1"/>
</dbReference>
<gene>
    <name evidence="17" type="ORF">FPE_LOCUS13536</name>
</gene>
<evidence type="ECO:0000256" key="11">
    <source>
        <dbReference type="ARBA" id="ARBA00023186"/>
    </source>
</evidence>
<dbReference type="CDD" id="cd03344">
    <property type="entry name" value="GroEL"/>
    <property type="match status" value="1"/>
</dbReference>
<dbReference type="SUPFAM" id="SSF52029">
    <property type="entry name" value="GroEL apical domain-like"/>
    <property type="match status" value="1"/>
</dbReference>
<dbReference type="InterPro" id="IPR007846">
    <property type="entry name" value="RRM_NUP35_dom"/>
</dbReference>
<dbReference type="InterPro" id="IPR035979">
    <property type="entry name" value="RBD_domain_sf"/>
</dbReference>
<evidence type="ECO:0000256" key="3">
    <source>
        <dbReference type="ARBA" id="ARBA00009454"/>
    </source>
</evidence>
<dbReference type="SUPFAM" id="SSF54849">
    <property type="entry name" value="GroEL-intermediate domain like"/>
    <property type="match status" value="1"/>
</dbReference>
<name>A0AAD2DW33_9LAMI</name>
<dbReference type="Gene3D" id="3.50.7.10">
    <property type="entry name" value="GroEL"/>
    <property type="match status" value="1"/>
</dbReference>
<evidence type="ECO:0000256" key="14">
    <source>
        <dbReference type="RuleBase" id="RU000418"/>
    </source>
</evidence>